<gene>
    <name evidence="24" type="ORF">DdX_05671</name>
</gene>
<dbReference type="Proteomes" id="UP001201812">
    <property type="component" value="Unassembled WGS sequence"/>
</dbReference>
<evidence type="ECO:0000256" key="15">
    <source>
        <dbReference type="ARBA" id="ARBA00023136"/>
    </source>
</evidence>
<dbReference type="InterPro" id="IPR000731">
    <property type="entry name" value="SSD"/>
</dbReference>
<dbReference type="GO" id="GO:0005789">
    <property type="term" value="C:endoplasmic reticulum membrane"/>
    <property type="evidence" value="ECO:0007669"/>
    <property type="project" value="UniProtKB-SubCell"/>
</dbReference>
<name>A0AAD4ND26_9BILA</name>
<keyword evidence="10" id="KW-0256">Endoplasmic reticulum</keyword>
<dbReference type="Pfam" id="PF24006">
    <property type="entry name" value="SCAP_N"/>
    <property type="match status" value="1"/>
</dbReference>
<dbReference type="GO" id="GO:0032933">
    <property type="term" value="P:SREBP signaling pathway"/>
    <property type="evidence" value="ECO:0007669"/>
    <property type="project" value="InterPro"/>
</dbReference>
<dbReference type="GO" id="GO:0045540">
    <property type="term" value="P:regulation of cholesterol biosynthetic process"/>
    <property type="evidence" value="ECO:0007669"/>
    <property type="project" value="TreeGrafter"/>
</dbReference>
<dbReference type="EMBL" id="JAKKPZ010000006">
    <property type="protein sequence ID" value="KAI1720286.1"/>
    <property type="molecule type" value="Genomic_DNA"/>
</dbReference>
<evidence type="ECO:0000256" key="16">
    <source>
        <dbReference type="ARBA" id="ARBA00023166"/>
    </source>
</evidence>
<dbReference type="GO" id="GO:0000139">
    <property type="term" value="C:Golgi membrane"/>
    <property type="evidence" value="ECO:0007669"/>
    <property type="project" value="UniProtKB-SubCell"/>
</dbReference>
<dbReference type="GO" id="GO:0012507">
    <property type="term" value="C:ER to Golgi transport vesicle membrane"/>
    <property type="evidence" value="ECO:0007669"/>
    <property type="project" value="UniProtKB-SubCell"/>
</dbReference>
<evidence type="ECO:0000256" key="22">
    <source>
        <dbReference type="SAM" id="Phobius"/>
    </source>
</evidence>
<evidence type="ECO:0000256" key="21">
    <source>
        <dbReference type="SAM" id="MobiDB-lite"/>
    </source>
</evidence>
<keyword evidence="9" id="KW-0677">Repeat</keyword>
<feature type="transmembrane region" description="Helical" evidence="22">
    <location>
        <begin position="405"/>
        <end position="423"/>
    </location>
</feature>
<accession>A0AAD4ND26</accession>
<reference evidence="24" key="1">
    <citation type="submission" date="2022-01" db="EMBL/GenBank/DDBJ databases">
        <title>Genome Sequence Resource for Two Populations of Ditylenchus destructor, the Migratory Endoparasitic Phytonematode.</title>
        <authorList>
            <person name="Zhang H."/>
            <person name="Lin R."/>
            <person name="Xie B."/>
        </authorList>
    </citation>
    <scope>NUCLEOTIDE SEQUENCE</scope>
    <source>
        <strain evidence="24">BazhouSP</strain>
    </source>
</reference>
<evidence type="ECO:0000256" key="3">
    <source>
        <dbReference type="ARBA" id="ARBA00004653"/>
    </source>
</evidence>
<keyword evidence="7 20" id="KW-0853">WD repeat</keyword>
<dbReference type="Pfam" id="PF00400">
    <property type="entry name" value="WD40"/>
    <property type="match status" value="2"/>
</dbReference>
<evidence type="ECO:0000313" key="25">
    <source>
        <dbReference type="Proteomes" id="UP001201812"/>
    </source>
</evidence>
<keyword evidence="18" id="KW-0753">Steroid metabolism</keyword>
<evidence type="ECO:0000256" key="6">
    <source>
        <dbReference type="ARBA" id="ARBA00022548"/>
    </source>
</evidence>
<dbReference type="GO" id="GO:0008203">
    <property type="term" value="P:cholesterol metabolic process"/>
    <property type="evidence" value="ECO:0007669"/>
    <property type="project" value="UniProtKB-KW"/>
</dbReference>
<evidence type="ECO:0000256" key="4">
    <source>
        <dbReference type="ARBA" id="ARBA00007410"/>
    </source>
</evidence>
<feature type="transmembrane region" description="Helical" evidence="22">
    <location>
        <begin position="327"/>
        <end position="349"/>
    </location>
</feature>
<dbReference type="PROSITE" id="PS50156">
    <property type="entry name" value="SSD"/>
    <property type="match status" value="1"/>
</dbReference>
<evidence type="ECO:0000256" key="11">
    <source>
        <dbReference type="ARBA" id="ARBA00022989"/>
    </source>
</evidence>
<keyword evidence="8 22" id="KW-0812">Transmembrane</keyword>
<proteinExistence type="inferred from homology"/>
<comment type="caution">
    <text evidence="24">The sequence shown here is derived from an EMBL/GenBank/DDBJ whole genome shotgun (WGS) entry which is preliminary data.</text>
</comment>
<evidence type="ECO:0000256" key="19">
    <source>
        <dbReference type="ARBA" id="ARBA00045958"/>
    </source>
</evidence>
<dbReference type="Gene3D" id="2.130.10.10">
    <property type="entry name" value="YVTN repeat-like/Quinoprotein amine dehydrogenase"/>
    <property type="match status" value="2"/>
</dbReference>
<dbReference type="GO" id="GO:0032936">
    <property type="term" value="C:SREBP-SCAP complex"/>
    <property type="evidence" value="ECO:0007669"/>
    <property type="project" value="TreeGrafter"/>
</dbReference>
<feature type="transmembrane region" description="Helical" evidence="22">
    <location>
        <begin position="299"/>
        <end position="315"/>
    </location>
</feature>
<feature type="transmembrane region" description="Helical" evidence="22">
    <location>
        <begin position="430"/>
        <end position="450"/>
    </location>
</feature>
<keyword evidence="11 22" id="KW-1133">Transmembrane helix</keyword>
<evidence type="ECO:0000256" key="9">
    <source>
        <dbReference type="ARBA" id="ARBA00022737"/>
    </source>
</evidence>
<protein>
    <recommendedName>
        <fullName evidence="5">Sterol regulatory element-binding protein cleavage-activating protein</fullName>
    </recommendedName>
</protein>
<evidence type="ECO:0000256" key="20">
    <source>
        <dbReference type="PROSITE-ProRule" id="PRU00221"/>
    </source>
</evidence>
<evidence type="ECO:0000256" key="1">
    <source>
        <dbReference type="ARBA" id="ARBA00004477"/>
    </source>
</evidence>
<evidence type="ECO:0000256" key="8">
    <source>
        <dbReference type="ARBA" id="ARBA00022692"/>
    </source>
</evidence>
<keyword evidence="13" id="KW-0443">Lipid metabolism</keyword>
<evidence type="ECO:0000256" key="10">
    <source>
        <dbReference type="ARBA" id="ARBA00022824"/>
    </source>
</evidence>
<dbReference type="InterPro" id="IPR036322">
    <property type="entry name" value="WD40_repeat_dom_sf"/>
</dbReference>
<dbReference type="InterPro" id="IPR053958">
    <property type="entry name" value="HMGCR/SNAP/NPC1-like_SSD"/>
</dbReference>
<dbReference type="SMART" id="SM00320">
    <property type="entry name" value="WD40"/>
    <property type="match status" value="3"/>
</dbReference>
<dbReference type="InterPro" id="IPR001680">
    <property type="entry name" value="WD40_rpt"/>
</dbReference>
<feature type="transmembrane region" description="Helical" evidence="22">
    <location>
        <begin position="693"/>
        <end position="712"/>
    </location>
</feature>
<feature type="transmembrane region" description="Helical" evidence="22">
    <location>
        <begin position="564"/>
        <end position="584"/>
    </location>
</feature>
<feature type="domain" description="SSD" evidence="23">
    <location>
        <begin position="298"/>
        <end position="455"/>
    </location>
</feature>
<comment type="similarity">
    <text evidence="4">Belongs to the WD repeat SCAP family.</text>
</comment>
<dbReference type="InterPro" id="IPR015943">
    <property type="entry name" value="WD40/YVTN_repeat-like_dom_sf"/>
</dbReference>
<evidence type="ECO:0000256" key="5">
    <source>
        <dbReference type="ARBA" id="ARBA00019541"/>
    </source>
</evidence>
<dbReference type="InterPro" id="IPR057041">
    <property type="entry name" value="SCAP_N"/>
</dbReference>
<evidence type="ECO:0000256" key="18">
    <source>
        <dbReference type="ARBA" id="ARBA00023221"/>
    </source>
</evidence>
<evidence type="ECO:0000256" key="12">
    <source>
        <dbReference type="ARBA" id="ARBA00023034"/>
    </source>
</evidence>
<keyword evidence="17" id="KW-0325">Glycoprotein</keyword>
<evidence type="ECO:0000313" key="24">
    <source>
        <dbReference type="EMBL" id="KAI1720286.1"/>
    </source>
</evidence>
<dbReference type="SUPFAM" id="SSF50978">
    <property type="entry name" value="WD40 repeat-like"/>
    <property type="match status" value="1"/>
</dbReference>
<keyword evidence="6" id="KW-0153">Cholesterol metabolism</keyword>
<comment type="subcellular location">
    <subcellularLocation>
        <location evidence="2">Cytoplasmic vesicle</location>
        <location evidence="2">COPII-coated vesicle membrane</location>
        <topology evidence="2">Multi-pass membrane protein</topology>
    </subcellularLocation>
    <subcellularLocation>
        <location evidence="1">Endoplasmic reticulum membrane</location>
        <topology evidence="1">Multi-pass membrane protein</topology>
    </subcellularLocation>
    <subcellularLocation>
        <location evidence="3">Golgi apparatus membrane</location>
        <topology evidence="3">Multi-pass membrane protein</topology>
    </subcellularLocation>
</comment>
<dbReference type="InterPro" id="IPR030225">
    <property type="entry name" value="SCAP"/>
</dbReference>
<evidence type="ECO:0000256" key="7">
    <source>
        <dbReference type="ARBA" id="ARBA00022574"/>
    </source>
</evidence>
<keyword evidence="16" id="KW-1207">Sterol metabolism</keyword>
<dbReference type="PANTHER" id="PTHR46378">
    <property type="entry name" value="STEROL REGULATORY ELEMENT-BINDING PROTEIN CLEAVAGE-ACTIVATING PROTEIN"/>
    <property type="match status" value="1"/>
</dbReference>
<evidence type="ECO:0000256" key="14">
    <source>
        <dbReference type="ARBA" id="ARBA00023121"/>
    </source>
</evidence>
<organism evidence="24 25">
    <name type="scientific">Ditylenchus destructor</name>
    <dbReference type="NCBI Taxonomy" id="166010"/>
    <lineage>
        <taxon>Eukaryota</taxon>
        <taxon>Metazoa</taxon>
        <taxon>Ecdysozoa</taxon>
        <taxon>Nematoda</taxon>
        <taxon>Chromadorea</taxon>
        <taxon>Rhabditida</taxon>
        <taxon>Tylenchina</taxon>
        <taxon>Tylenchomorpha</taxon>
        <taxon>Sphaerularioidea</taxon>
        <taxon>Anguinidae</taxon>
        <taxon>Anguininae</taxon>
        <taxon>Ditylenchus</taxon>
    </lineage>
</organism>
<keyword evidence="15 22" id="KW-0472">Membrane</keyword>
<dbReference type="Pfam" id="PF12349">
    <property type="entry name" value="Sterol-sensing"/>
    <property type="match status" value="1"/>
</dbReference>
<keyword evidence="12" id="KW-0333">Golgi apparatus</keyword>
<dbReference type="GO" id="GO:0032934">
    <property type="term" value="F:sterol binding"/>
    <property type="evidence" value="ECO:0007669"/>
    <property type="project" value="InterPro"/>
</dbReference>
<keyword evidence="14" id="KW-0446">Lipid-binding</keyword>
<sequence length="1192" mass="135143">MRGAIEPSGASATRRPSKVGKMLGLEKSINISERVSRAFWDYGRLCSAHPVYCLSLSILTTIFLSYPAISKLQLPISSPMNIYWGTAVPVEELDNNQSIPEWMHSSPFAYVQHIIVKGSVEPWNSSNMTPTLAVKGPISSAFTIDSLLRTIRSADNTDLNSNCFHIHTRSPPNEQLFPRHSCLVLSPTLFWDNNYASFLQDNGILETIFKKPCTASMCARDILLGTPTKFTGIKQVYQTNRQRTIQYAITILFSRFDTAWRSSLISALSENFNIEKSRASDDQTFIHVFYVPRKYFSDYFPLLVSYMLCALYFYYTVTKFEMVKNKWALALAAFFTVLTTLSSTVGICAHFELTSTIWGSLYPYLAMVITLENILCITRSVVYTPPTLNVSSRMAHGLSLEGCSISKYFLLEMIFLLLGYLTFVPEIQEFCSFAFIGLVVDMYMQLFFYAPCLTLDLLRLGTEEKQKFSLMLFNTDLKRLKNYPDPTCPARYFMPGLFTRRRKLQRTHSDTQMSRDSSSSDLRPKSLKAHRRTLSTEKIEHYLKRETLISNRLRLLYYWTKTRFFQRLIMIFFCIWVLWLAFIVHQCYGASQHLIETAPLEWSEWQRNTFKWWPAFFAEYNISLSGHYISFLPPIAVRVSIPPDDESLVIPYDSADLSNIRSVGPDDKNIKSTPSPETEFDLKDRISWLEKQMLVFSTLLPFSIVIIFILYMCFWDRWSLYRHTKKSIAAAMKSAQRTHVSKSVDLAPLLFSRHEFPVECMLVQSPSTIISASMGGRVLIWDSNSGELKHTLRYPSHPGITQNTPSTLDRASIHQELKERSRTLSEVVNRRNSIAIGPQHTVRGHAMSISPGQHLENSIASIIANVIHTNSRYIRTQIWCMDIRHNLAIVGFSSGAIDVFNCESGQWLGGQKIEPSPGITTGAGITHIKFQDKTGHNLVLARLNGSVESQELFISSAEQGIAQKAVVEKLSLIRAHQKPVTQLLCTSRHVITSSSDCTIKVIDSNSTRVIYTLNGHDSPVLAIFADELTNMLFSSCAGGSIFCWDLEDGQLLRIVEQPGDSPFSQAHQLHCTAQLLVALNPGSFISMYNKDNGQLLSRIPLDKKDIENEDILSDGFGQQLIVLNDHLAVTCNAKSLQMWDLDMKHLIRQIRLPKSIEKIALIDTQTLLCCSGQHIYVVTLPVVVLPVLLKEN</sequence>
<feature type="repeat" description="WD" evidence="20">
    <location>
        <begin position="1013"/>
        <end position="1054"/>
    </location>
</feature>
<comment type="function">
    <text evidence="19">Escort protein required for cholesterol as well as lipid homeostasis. Regulates export of the SCAP-SREBP complex from the endoplasmic reticulum to the Golgi upon low cholesterol, thereby regulating the processing of sterol regulatory element-binding proteins (SREBPs) SREBF1/SREBP1 and SREBF2/SREBP2. At high sterol concentrations, formation of a ternary complex with INSIG (INSIG1 or INSIG2) leads to mask the ER export signal in SCAP, promoting retention of the complex in the endoplasmic reticulum. Low sterol concentrations trigger release of INSIG, a conformational change in the SSD domain of SCAP, unmasking of the ER export signal, promoting recruitment into COPII-coated vesicles and transport of the SCAP-SREBP to the Golgi: in the Golgi, SREBPs are then processed, releasing the transcription factor fragment of SREBPs from the membrane, its import into the nucleus and up-regulation of LDLR, INSIG1 and the mevalonate pathway. Binds cholesterol via its SSD domain.</text>
</comment>
<keyword evidence="25" id="KW-1185">Reference proteome</keyword>
<feature type="region of interest" description="Disordered" evidence="21">
    <location>
        <begin position="506"/>
        <end position="529"/>
    </location>
</feature>
<dbReference type="PROSITE" id="PS50082">
    <property type="entry name" value="WD_REPEATS_2"/>
    <property type="match status" value="1"/>
</dbReference>
<feature type="transmembrane region" description="Helical" evidence="22">
    <location>
        <begin position="361"/>
        <end position="385"/>
    </location>
</feature>
<evidence type="ECO:0000259" key="23">
    <source>
        <dbReference type="PROSITE" id="PS50156"/>
    </source>
</evidence>
<evidence type="ECO:0000256" key="2">
    <source>
        <dbReference type="ARBA" id="ARBA00004557"/>
    </source>
</evidence>
<evidence type="ECO:0000256" key="17">
    <source>
        <dbReference type="ARBA" id="ARBA00023180"/>
    </source>
</evidence>
<dbReference type="AlphaFoldDB" id="A0AAD4ND26"/>
<evidence type="ECO:0000256" key="13">
    <source>
        <dbReference type="ARBA" id="ARBA00023098"/>
    </source>
</evidence>
<dbReference type="PANTHER" id="PTHR46378:SF1">
    <property type="entry name" value="STEROL REGULATORY ELEMENT-BINDING PROTEIN CLEAVAGE-ACTIVATING PROTEIN"/>
    <property type="match status" value="1"/>
</dbReference>